<evidence type="ECO:0000256" key="1">
    <source>
        <dbReference type="SAM" id="MobiDB-lite"/>
    </source>
</evidence>
<protein>
    <submittedName>
        <fullName evidence="2">Methylmalonic aciduria and homocystinuria type D</fullName>
    </submittedName>
</protein>
<dbReference type="AlphaFoldDB" id="A0A6A7FTY8"/>
<sequence length="349" mass="38195">MGNERMLVVYWRGLHALHRYSAALVALGPHSGSRNAASGAVAGVRHFSSTPPSGGQGDNPVSKKTGAALQEDLNKAAAETAALVQPPHLPNAESGLSWLNIKASILGTQDSRVVLPGAVGLSLSRQSLRNQKQQHKTVVLSALPPIVSPEELFRDINRNCKPTLQVMSDMDASGDLASGADMAEDLLLECKVQDCPNLIMKDLKRLFPSYQEPKFEVTAVTLSQRTTHDMATWSEAVEEEREELLKHFVNAASQICKTLTDEGYWADFVDPSSGRPFYDDLTTDTMFETDDRYRYLGLTIEDLGCCKVISHKLFGTHVFVGVIFTDAPMESEVLREALALQKAIVGKQK</sequence>
<feature type="region of interest" description="Disordered" evidence="1">
    <location>
        <begin position="35"/>
        <end position="64"/>
    </location>
</feature>
<dbReference type="InterPro" id="IPR019362">
    <property type="entry name" value="MMADHC"/>
</dbReference>
<name>A0A6A7FTY8_9CRUS</name>
<dbReference type="GO" id="GO:0009235">
    <property type="term" value="P:cobalamin metabolic process"/>
    <property type="evidence" value="ECO:0007669"/>
    <property type="project" value="InterPro"/>
</dbReference>
<dbReference type="GO" id="GO:0005739">
    <property type="term" value="C:mitochondrion"/>
    <property type="evidence" value="ECO:0007669"/>
    <property type="project" value="TreeGrafter"/>
</dbReference>
<dbReference type="Pfam" id="PF10229">
    <property type="entry name" value="MMADHC"/>
    <property type="match status" value="1"/>
</dbReference>
<accession>A0A6A7FTY8</accession>
<dbReference type="PANTHER" id="PTHR13192">
    <property type="entry name" value="MY011 PROTEIN"/>
    <property type="match status" value="1"/>
</dbReference>
<dbReference type="PANTHER" id="PTHR13192:SF3">
    <property type="entry name" value="COBALAMIN TRAFFICKING PROTEIN CBLD"/>
    <property type="match status" value="1"/>
</dbReference>
<evidence type="ECO:0000313" key="2">
    <source>
        <dbReference type="EMBL" id="LAC21519.1"/>
    </source>
</evidence>
<dbReference type="EMBL" id="IACT01002229">
    <property type="protein sequence ID" value="LAC21519.1"/>
    <property type="molecule type" value="mRNA"/>
</dbReference>
<organism evidence="2">
    <name type="scientific">Hirondellea gigas</name>
    <dbReference type="NCBI Taxonomy" id="1518452"/>
    <lineage>
        <taxon>Eukaryota</taxon>
        <taxon>Metazoa</taxon>
        <taxon>Ecdysozoa</taxon>
        <taxon>Arthropoda</taxon>
        <taxon>Crustacea</taxon>
        <taxon>Multicrustacea</taxon>
        <taxon>Malacostraca</taxon>
        <taxon>Eumalacostraca</taxon>
        <taxon>Peracarida</taxon>
        <taxon>Amphipoda</taxon>
        <taxon>Amphilochidea</taxon>
        <taxon>Lysianassida</taxon>
        <taxon>Lysianassidira</taxon>
        <taxon>Lysianassoidea</taxon>
        <taxon>Lysianassidae</taxon>
        <taxon>Hirondellea</taxon>
    </lineage>
</organism>
<proteinExistence type="evidence at transcript level"/>
<reference evidence="2" key="1">
    <citation type="submission" date="2017-11" db="EMBL/GenBank/DDBJ databases">
        <title>The sensing device of the deep-sea amphipod.</title>
        <authorList>
            <person name="Kobayashi H."/>
            <person name="Nagahama T."/>
            <person name="Arai W."/>
            <person name="Sasagawa Y."/>
            <person name="Umeda M."/>
            <person name="Hayashi T."/>
            <person name="Nikaido I."/>
            <person name="Watanabe H."/>
            <person name="Oguri K."/>
            <person name="Kitazato H."/>
            <person name="Fujioka K."/>
            <person name="Kido Y."/>
            <person name="Takami H."/>
        </authorList>
    </citation>
    <scope>NUCLEOTIDE SEQUENCE</scope>
    <source>
        <tissue evidence="2">Whole body</tissue>
    </source>
</reference>